<feature type="compositionally biased region" description="Low complexity" evidence="1">
    <location>
        <begin position="39"/>
        <end position="52"/>
    </location>
</feature>
<sequence length="85" mass="9293">MYSHFRCQHRRAVRLGSHRQRDLPPAAFKPDDEGKVPLQRDGGLQQGAQRLGLEGDGSGEDDEGSGGDWPSIIFVSSLPQHSPPC</sequence>
<name>A0A6G1E371_9ORYZ</name>
<reference evidence="2 3" key="1">
    <citation type="submission" date="2019-11" db="EMBL/GenBank/DDBJ databases">
        <title>Whole genome sequence of Oryza granulata.</title>
        <authorList>
            <person name="Li W."/>
        </authorList>
    </citation>
    <scope>NUCLEOTIDE SEQUENCE [LARGE SCALE GENOMIC DNA]</scope>
    <source>
        <strain evidence="3">cv. Menghai</strain>
        <tissue evidence="2">Leaf</tissue>
    </source>
</reference>
<comment type="caution">
    <text evidence="2">The sequence shown here is derived from an EMBL/GenBank/DDBJ whole genome shotgun (WGS) entry which is preliminary data.</text>
</comment>
<proteinExistence type="predicted"/>
<organism evidence="2 3">
    <name type="scientific">Oryza meyeriana var. granulata</name>
    <dbReference type="NCBI Taxonomy" id="110450"/>
    <lineage>
        <taxon>Eukaryota</taxon>
        <taxon>Viridiplantae</taxon>
        <taxon>Streptophyta</taxon>
        <taxon>Embryophyta</taxon>
        <taxon>Tracheophyta</taxon>
        <taxon>Spermatophyta</taxon>
        <taxon>Magnoliopsida</taxon>
        <taxon>Liliopsida</taxon>
        <taxon>Poales</taxon>
        <taxon>Poaceae</taxon>
        <taxon>BOP clade</taxon>
        <taxon>Oryzoideae</taxon>
        <taxon>Oryzeae</taxon>
        <taxon>Oryzinae</taxon>
        <taxon>Oryza</taxon>
        <taxon>Oryza meyeriana</taxon>
    </lineage>
</organism>
<evidence type="ECO:0000313" key="3">
    <source>
        <dbReference type="Proteomes" id="UP000479710"/>
    </source>
</evidence>
<keyword evidence="3" id="KW-1185">Reference proteome</keyword>
<dbReference type="AlphaFoldDB" id="A0A6G1E371"/>
<protein>
    <submittedName>
        <fullName evidence="2">Uncharacterized protein</fullName>
    </submittedName>
</protein>
<feature type="region of interest" description="Disordered" evidence="1">
    <location>
        <begin position="13"/>
        <end position="85"/>
    </location>
</feature>
<evidence type="ECO:0000313" key="2">
    <source>
        <dbReference type="EMBL" id="KAF0918864.1"/>
    </source>
</evidence>
<dbReference type="EMBL" id="SPHZ02000005">
    <property type="protein sequence ID" value="KAF0918864.1"/>
    <property type="molecule type" value="Genomic_DNA"/>
</dbReference>
<dbReference type="Proteomes" id="UP000479710">
    <property type="component" value="Unassembled WGS sequence"/>
</dbReference>
<evidence type="ECO:0000256" key="1">
    <source>
        <dbReference type="SAM" id="MobiDB-lite"/>
    </source>
</evidence>
<gene>
    <name evidence="2" type="ORF">E2562_026699</name>
</gene>
<accession>A0A6G1E371</accession>